<dbReference type="Gene3D" id="2.170.270.10">
    <property type="entry name" value="SET domain"/>
    <property type="match status" value="2"/>
</dbReference>
<dbReference type="Proteomes" id="UP001642502">
    <property type="component" value="Unassembled WGS sequence"/>
</dbReference>
<dbReference type="Pfam" id="PF00856">
    <property type="entry name" value="SET"/>
    <property type="match status" value="1"/>
</dbReference>
<evidence type="ECO:0000259" key="2">
    <source>
        <dbReference type="PROSITE" id="PS50280"/>
    </source>
</evidence>
<reference evidence="3 4" key="1">
    <citation type="submission" date="2024-01" db="EMBL/GenBank/DDBJ databases">
        <authorList>
            <person name="Allen C."/>
            <person name="Tagirdzhanova G."/>
        </authorList>
    </citation>
    <scope>NUCLEOTIDE SEQUENCE [LARGE SCALE GENOMIC DNA]</scope>
    <source>
        <strain evidence="3 4">CBS 119000</strain>
    </source>
</reference>
<dbReference type="PROSITE" id="PS50280">
    <property type="entry name" value="SET"/>
    <property type="match status" value="1"/>
</dbReference>
<protein>
    <recommendedName>
        <fullName evidence="2">SET domain-containing protein</fullName>
    </recommendedName>
</protein>
<proteinExistence type="predicted"/>
<dbReference type="CDD" id="cd20071">
    <property type="entry name" value="SET_SMYD"/>
    <property type="match status" value="1"/>
</dbReference>
<dbReference type="Gene3D" id="1.10.220.160">
    <property type="match status" value="1"/>
</dbReference>
<dbReference type="InterPro" id="IPR001214">
    <property type="entry name" value="SET_dom"/>
</dbReference>
<feature type="domain" description="SET" evidence="2">
    <location>
        <begin position="192"/>
        <end position="517"/>
    </location>
</feature>
<dbReference type="InterPro" id="IPR050869">
    <property type="entry name" value="H3K4_H4K5_MeTrfase"/>
</dbReference>
<dbReference type="InterPro" id="IPR046341">
    <property type="entry name" value="SET_dom_sf"/>
</dbReference>
<dbReference type="PANTHER" id="PTHR12197">
    <property type="entry name" value="HISTONE-LYSINE N-METHYLTRANSFERASE SMYD"/>
    <property type="match status" value="1"/>
</dbReference>
<dbReference type="Gene3D" id="6.10.140.2220">
    <property type="match status" value="1"/>
</dbReference>
<gene>
    <name evidence="3" type="ORF">SEPCBS119000_000700</name>
</gene>
<dbReference type="SUPFAM" id="SSF82199">
    <property type="entry name" value="SET domain"/>
    <property type="match status" value="1"/>
</dbReference>
<name>A0ABP0D922_9PEZI</name>
<sequence>MAGPTEASSLVDLLEQRQQLSDMLQQHPYDLVLYLRRAVVYTDMGYPDLAASDAFQAYRLCCDVDEVACYLEAFQAIRGYAVIVKAKGEPAGLPRVLRGVTLEQNSAVSDDEPLPNVVPQPDEEPIPYEPRPIANYIADVDSGGHDGDYNPADLPDRGFARREVYPWNTFEPQRCSDASLTLLNQKLARVAPKCEVRAVQLPVLSAQGLSESAAALENWQLGIFAKEPIAAGEVVLREHSVLTANNRHKAEACDACGSDIFGTNNATDNRHSNVDSTVGCNHCCAVFCGEECYGRALDAYHLPACRWKDFIPSLKDWNPQDANDELYMLLVTRVLAIAESQKLHSLELEEVKYLWGDFVPIATNAQEAISSHHLSPYSPEVVAMAAAGGYPPAAWSLPFNFLDHIIKPVVFLEMSRVNIYKNPVKLDGWVLNTLYAKLRGTASARESRLDDPPFMAAVHPLWSLANHDCDPNVTWEWDGCMVLRAKEERVQLAEDKVAGTTRPGGIAAGEEILNHYCDVDLPVQLRREWVRGSLGGTCMCLRCQDEAAAERGIKGRCPRATQILRVSVRATNRQETAPDIYN</sequence>
<feature type="region of interest" description="Disordered" evidence="1">
    <location>
        <begin position="108"/>
        <end position="129"/>
    </location>
</feature>
<evidence type="ECO:0000256" key="1">
    <source>
        <dbReference type="SAM" id="MobiDB-lite"/>
    </source>
</evidence>
<evidence type="ECO:0000313" key="3">
    <source>
        <dbReference type="EMBL" id="CAK7263832.1"/>
    </source>
</evidence>
<accession>A0ABP0D922</accession>
<comment type="caution">
    <text evidence="3">The sequence shown here is derived from an EMBL/GenBank/DDBJ whole genome shotgun (WGS) entry which is preliminary data.</text>
</comment>
<organism evidence="3 4">
    <name type="scientific">Sporothrix epigloea</name>
    <dbReference type="NCBI Taxonomy" id="1892477"/>
    <lineage>
        <taxon>Eukaryota</taxon>
        <taxon>Fungi</taxon>
        <taxon>Dikarya</taxon>
        <taxon>Ascomycota</taxon>
        <taxon>Pezizomycotina</taxon>
        <taxon>Sordariomycetes</taxon>
        <taxon>Sordariomycetidae</taxon>
        <taxon>Ophiostomatales</taxon>
        <taxon>Ophiostomataceae</taxon>
        <taxon>Sporothrix</taxon>
    </lineage>
</organism>
<dbReference type="PANTHER" id="PTHR12197:SF273">
    <property type="entry name" value="MYND-TYPE ZINC FINGER PROTEIN SAMB"/>
    <property type="match status" value="1"/>
</dbReference>
<evidence type="ECO:0000313" key="4">
    <source>
        <dbReference type="Proteomes" id="UP001642502"/>
    </source>
</evidence>
<dbReference type="EMBL" id="CAWUON010000004">
    <property type="protein sequence ID" value="CAK7263832.1"/>
    <property type="molecule type" value="Genomic_DNA"/>
</dbReference>
<keyword evidence="4" id="KW-1185">Reference proteome</keyword>